<name>A0A9D3UWL3_9ROSI</name>
<gene>
    <name evidence="1" type="ORF">J1N35_028737</name>
</gene>
<dbReference type="Proteomes" id="UP000828251">
    <property type="component" value="Unassembled WGS sequence"/>
</dbReference>
<reference evidence="1 2" key="1">
    <citation type="journal article" date="2021" name="Plant Biotechnol. J.">
        <title>Multi-omics assisted identification of the key and species-specific regulatory components of drought-tolerant mechanisms in Gossypium stocksii.</title>
        <authorList>
            <person name="Yu D."/>
            <person name="Ke L."/>
            <person name="Zhang D."/>
            <person name="Wu Y."/>
            <person name="Sun Y."/>
            <person name="Mei J."/>
            <person name="Sun J."/>
            <person name="Sun Y."/>
        </authorList>
    </citation>
    <scope>NUCLEOTIDE SEQUENCE [LARGE SCALE GENOMIC DNA]</scope>
    <source>
        <strain evidence="2">cv. E1</strain>
        <tissue evidence="1">Leaf</tissue>
    </source>
</reference>
<accession>A0A9D3UWL3</accession>
<keyword evidence="2" id="KW-1185">Reference proteome</keyword>
<sequence length="153" mass="17736">MSSKSEGIYLKEVDEDRNNWRIGGMNRLERDSKEFERHRGLVSTSLLKRHRDDSLSTLWSDIETTIIDWSFRATPYKWFIGPLGLNLERGLLIPQNQKSAKIVNMHSYCDNKHGHILCKTITGLWQQMKSAKMVNKEAIRARKGKLLYGLCGE</sequence>
<organism evidence="1 2">
    <name type="scientific">Gossypium stocksii</name>
    <dbReference type="NCBI Taxonomy" id="47602"/>
    <lineage>
        <taxon>Eukaryota</taxon>
        <taxon>Viridiplantae</taxon>
        <taxon>Streptophyta</taxon>
        <taxon>Embryophyta</taxon>
        <taxon>Tracheophyta</taxon>
        <taxon>Spermatophyta</taxon>
        <taxon>Magnoliopsida</taxon>
        <taxon>eudicotyledons</taxon>
        <taxon>Gunneridae</taxon>
        <taxon>Pentapetalae</taxon>
        <taxon>rosids</taxon>
        <taxon>malvids</taxon>
        <taxon>Malvales</taxon>
        <taxon>Malvaceae</taxon>
        <taxon>Malvoideae</taxon>
        <taxon>Gossypium</taxon>
    </lineage>
</organism>
<evidence type="ECO:0000313" key="1">
    <source>
        <dbReference type="EMBL" id="KAH1063750.1"/>
    </source>
</evidence>
<evidence type="ECO:0000313" key="2">
    <source>
        <dbReference type="Proteomes" id="UP000828251"/>
    </source>
</evidence>
<comment type="caution">
    <text evidence="1">The sequence shown here is derived from an EMBL/GenBank/DDBJ whole genome shotgun (WGS) entry which is preliminary data.</text>
</comment>
<dbReference type="EMBL" id="JAIQCV010000009">
    <property type="protein sequence ID" value="KAH1063750.1"/>
    <property type="molecule type" value="Genomic_DNA"/>
</dbReference>
<dbReference type="AlphaFoldDB" id="A0A9D3UWL3"/>
<proteinExistence type="predicted"/>
<protein>
    <submittedName>
        <fullName evidence="1">Uncharacterized protein</fullName>
    </submittedName>
</protein>